<dbReference type="Proteomes" id="UP000003094">
    <property type="component" value="Unassembled WGS sequence"/>
</dbReference>
<comment type="caution">
    <text evidence="1">The sequence shown here is derived from an EMBL/GenBank/DDBJ whole genome shotgun (WGS) entry which is preliminary data.</text>
</comment>
<dbReference type="KEGG" id="pvo:PVOR_19559"/>
<name>A0A2R9SSG8_9BACL</name>
<accession>A0A2R9SSG8</accession>
<dbReference type="EMBL" id="ADHJ01000036">
    <property type="protein sequence ID" value="EFU40330.1"/>
    <property type="molecule type" value="Genomic_DNA"/>
</dbReference>
<proteinExistence type="predicted"/>
<sequence length="49" mass="5722">MYMGIKVAQEQNNWQMAGRVLGDYTFYLNELSELIIYWSGGEEDEEQGD</sequence>
<keyword evidence="2" id="KW-1185">Reference proteome</keyword>
<evidence type="ECO:0000313" key="2">
    <source>
        <dbReference type="Proteomes" id="UP000003094"/>
    </source>
</evidence>
<protein>
    <submittedName>
        <fullName evidence="1">Uncharacterized protein</fullName>
    </submittedName>
</protein>
<dbReference type="AlphaFoldDB" id="A0A2R9SSG8"/>
<gene>
    <name evidence="1" type="ORF">PVOR_19559</name>
</gene>
<reference evidence="1 2" key="1">
    <citation type="journal article" date="2010" name="BMC Genomics">
        <title>Genome sequence of the pattern forming Paenibacillus vortex bacterium reveals potential for thriving in complex environments.</title>
        <authorList>
            <person name="Sirota-Madi A."/>
            <person name="Olender T."/>
            <person name="Helman Y."/>
            <person name="Ingham C."/>
            <person name="Brainis I."/>
            <person name="Roth D."/>
            <person name="Hagi E."/>
            <person name="Brodsky L."/>
            <person name="Leshkowitz D."/>
            <person name="Galatenko V."/>
            <person name="Nikolaev V."/>
            <person name="Mugasimangalam R.C."/>
            <person name="Bransburg-Zabary S."/>
            <person name="Gutnick D.L."/>
            <person name="Lancet D."/>
            <person name="Ben-Jacob E."/>
        </authorList>
    </citation>
    <scope>NUCLEOTIDE SEQUENCE [LARGE SCALE GENOMIC DNA]</scope>
    <source>
        <strain evidence="1 2">V453</strain>
    </source>
</reference>
<evidence type="ECO:0000313" key="1">
    <source>
        <dbReference type="EMBL" id="EFU40330.1"/>
    </source>
</evidence>
<organism evidence="1 2">
    <name type="scientific">Paenibacillus vortex V453</name>
    <dbReference type="NCBI Taxonomy" id="715225"/>
    <lineage>
        <taxon>Bacteria</taxon>
        <taxon>Bacillati</taxon>
        <taxon>Bacillota</taxon>
        <taxon>Bacilli</taxon>
        <taxon>Bacillales</taxon>
        <taxon>Paenibacillaceae</taxon>
        <taxon>Paenibacillus</taxon>
    </lineage>
</organism>